<gene>
    <name evidence="1" type="ORF">MiSe_63240</name>
</gene>
<organism evidence="1 2">
    <name type="scientific">Microseira wollei NIES-4236</name>
    <dbReference type="NCBI Taxonomy" id="2530354"/>
    <lineage>
        <taxon>Bacteria</taxon>
        <taxon>Bacillati</taxon>
        <taxon>Cyanobacteriota</taxon>
        <taxon>Cyanophyceae</taxon>
        <taxon>Oscillatoriophycideae</taxon>
        <taxon>Aerosakkonematales</taxon>
        <taxon>Aerosakkonemataceae</taxon>
        <taxon>Microseira</taxon>
    </lineage>
</organism>
<accession>A0AAV3XM20</accession>
<evidence type="ECO:0000313" key="2">
    <source>
        <dbReference type="Proteomes" id="UP001050975"/>
    </source>
</evidence>
<reference evidence="1" key="1">
    <citation type="submission" date="2019-10" db="EMBL/GenBank/DDBJ databases">
        <title>Draft genome sequece of Microseira wollei NIES-4236.</title>
        <authorList>
            <person name="Yamaguchi H."/>
            <person name="Suzuki S."/>
            <person name="Kawachi M."/>
        </authorList>
    </citation>
    <scope>NUCLEOTIDE SEQUENCE</scope>
    <source>
        <strain evidence="1">NIES-4236</strain>
    </source>
</reference>
<sequence length="74" mass="8254">MENDSKRCTVTVNCAVDCVNGCVLGDKCPNKEHAAEASKFISETSLDKMLEIAQEALRKKLSQPPKWVFPDEQK</sequence>
<protein>
    <recommendedName>
        <fullName evidence="3">DUF1059 domain-containing protein</fullName>
    </recommendedName>
</protein>
<name>A0AAV3XM20_9CYAN</name>
<dbReference type="Proteomes" id="UP001050975">
    <property type="component" value="Unassembled WGS sequence"/>
</dbReference>
<comment type="caution">
    <text evidence="1">The sequence shown here is derived from an EMBL/GenBank/DDBJ whole genome shotgun (WGS) entry which is preliminary data.</text>
</comment>
<proteinExistence type="predicted"/>
<dbReference type="AlphaFoldDB" id="A0AAV3XM20"/>
<keyword evidence="2" id="KW-1185">Reference proteome</keyword>
<dbReference type="EMBL" id="BLAY01000125">
    <property type="protein sequence ID" value="GET41512.1"/>
    <property type="molecule type" value="Genomic_DNA"/>
</dbReference>
<evidence type="ECO:0000313" key="1">
    <source>
        <dbReference type="EMBL" id="GET41512.1"/>
    </source>
</evidence>
<evidence type="ECO:0008006" key="3">
    <source>
        <dbReference type="Google" id="ProtNLM"/>
    </source>
</evidence>
<dbReference type="RefSeq" id="WP_373872921.1">
    <property type="nucleotide sequence ID" value="NZ_BLAY01000125.1"/>
</dbReference>